<dbReference type="EMBL" id="JAQQWP010000001">
    <property type="protein sequence ID" value="KAK8132004.1"/>
    <property type="molecule type" value="Genomic_DNA"/>
</dbReference>
<evidence type="ECO:0000313" key="2">
    <source>
        <dbReference type="EMBL" id="KAK8132004.1"/>
    </source>
</evidence>
<dbReference type="PANTHER" id="PTHR33112:SF12">
    <property type="entry name" value="HETEROKARYON INCOMPATIBILITY DOMAIN-CONTAINING PROTEIN"/>
    <property type="match status" value="1"/>
</dbReference>
<dbReference type="Pfam" id="PF06985">
    <property type="entry name" value="HET"/>
    <property type="match status" value="1"/>
</dbReference>
<dbReference type="AlphaFoldDB" id="A0AAW0RB70"/>
<dbReference type="InterPro" id="IPR010730">
    <property type="entry name" value="HET"/>
</dbReference>
<accession>A0AAW0RB70</accession>
<evidence type="ECO:0000259" key="1">
    <source>
        <dbReference type="Pfam" id="PF06985"/>
    </source>
</evidence>
<name>A0AAW0RB70_9PEZI</name>
<dbReference type="PANTHER" id="PTHR33112">
    <property type="entry name" value="DOMAIN PROTEIN, PUTATIVE-RELATED"/>
    <property type="match status" value="1"/>
</dbReference>
<keyword evidence="3" id="KW-1185">Reference proteome</keyword>
<gene>
    <name evidence="2" type="ORF">PG999_000177</name>
</gene>
<reference evidence="2 3" key="1">
    <citation type="submission" date="2023-01" db="EMBL/GenBank/DDBJ databases">
        <title>Analysis of 21 Apiospora genomes using comparative genomics revels a genus with tremendous synthesis potential of carbohydrate active enzymes and secondary metabolites.</title>
        <authorList>
            <person name="Sorensen T."/>
        </authorList>
    </citation>
    <scope>NUCLEOTIDE SEQUENCE [LARGE SCALE GENOMIC DNA]</scope>
    <source>
        <strain evidence="2 3">CBS 117206</strain>
    </source>
</reference>
<organism evidence="2 3">
    <name type="scientific">Apiospora kogelbergensis</name>
    <dbReference type="NCBI Taxonomy" id="1337665"/>
    <lineage>
        <taxon>Eukaryota</taxon>
        <taxon>Fungi</taxon>
        <taxon>Dikarya</taxon>
        <taxon>Ascomycota</taxon>
        <taxon>Pezizomycotina</taxon>
        <taxon>Sordariomycetes</taxon>
        <taxon>Xylariomycetidae</taxon>
        <taxon>Amphisphaeriales</taxon>
        <taxon>Apiosporaceae</taxon>
        <taxon>Apiospora</taxon>
    </lineage>
</organism>
<feature type="domain" description="Heterokaryon incompatibility" evidence="1">
    <location>
        <begin position="97"/>
        <end position="242"/>
    </location>
</feature>
<proteinExistence type="predicted"/>
<comment type="caution">
    <text evidence="2">The sequence shown here is derived from an EMBL/GenBank/DDBJ whole genome shotgun (WGS) entry which is preliminary data.</text>
</comment>
<dbReference type="Proteomes" id="UP001392437">
    <property type="component" value="Unassembled WGS sequence"/>
</dbReference>
<evidence type="ECO:0000313" key="3">
    <source>
        <dbReference type="Proteomes" id="UP001392437"/>
    </source>
</evidence>
<protein>
    <recommendedName>
        <fullName evidence="1">Heterokaryon incompatibility domain-containing protein</fullName>
    </recommendedName>
</protein>
<sequence length="596" mass="67824">MPSDSRLSRLVKSSRKLFRRKNRGEGQEEEGAYQWAHDWTPPNIKWIDLDCIRQWIHTCDHEHGEECHPSSSQEAGRPLWLIDVEQDCLVPAAEHRYVALSYVWGGVESAQTTTDNIEAMQRPGALEEGRSGGDLVVPRTIRHAMGLARRLGERHLWVDRFCICQDDALTKHAQLGFMADIYGNAYLTIVAASEWDANHGLRGIEGLTKPRDLSPHLTKDQYMECMNIDDAIWSSRGWTFQENIFSRRKLLFQYQTVRWECRQSVWHESTGVSGRVPGHVTTGDWGWHRDESGNTNVHELKGLSKYELLRQYSHLVESYNTRDLAYPEDGLQAYLGVIQRFSEAVPGGFFWGLPVSDFHRALLWQPRETLVRRLSRRRDVGLYELPSWSWVGWRGNVNMMKCLPAKGRPTKGRPTLVPLCVWGVTNKSRTIGPLAVHAEPGGDAHASLHEDPFLHAKAPVAWAWLGGPTNESQFFELEEANFRSAFDDIQIGKDGVGRNGYLQSRELVGIFSSDPMETTRCGFLILSAGVRSRLFAREECEFLAISTSLDAQNTPQYHNVLWIGRKDGIVYRKGLGYIMADAWDNLNPKREDIVLG</sequence>